<feature type="region of interest" description="Disordered" evidence="1">
    <location>
        <begin position="48"/>
        <end position="105"/>
    </location>
</feature>
<reference evidence="3" key="1">
    <citation type="journal article" date="2001" name="Gene">
        <title>A subset of Cowdria ruminantium genes important for immune recognition and protection.</title>
        <authorList>
            <person name="Barbet A.F."/>
            <person name="Whitmire W.M."/>
            <person name="Kamper S.M."/>
            <person name="Simbi B.H."/>
            <person name="Ganta R.R."/>
            <person name="Moreland A.L."/>
            <person name="Mwangi D.M."/>
            <person name="McGuire T.C."/>
            <person name="Mahan S.M."/>
        </authorList>
    </citation>
    <scope>NUCLEOTIDE SEQUENCE</scope>
    <source>
        <strain evidence="3">Highway</strain>
    </source>
</reference>
<name>Q93FS3_EHRRU</name>
<dbReference type="EMBL" id="AF308668">
    <property type="protein sequence ID" value="AAL08830.1"/>
    <property type="molecule type" value="Genomic_DNA"/>
</dbReference>
<evidence type="ECO:0000313" key="3">
    <source>
        <dbReference type="EMBL" id="AAL08830.1"/>
    </source>
</evidence>
<evidence type="ECO:0000256" key="2">
    <source>
        <dbReference type="SAM" id="Phobius"/>
    </source>
</evidence>
<keyword evidence="3" id="KW-0449">Lipoprotein</keyword>
<accession>Q93FS3</accession>
<evidence type="ECO:0000256" key="1">
    <source>
        <dbReference type="SAM" id="MobiDB-lite"/>
    </source>
</evidence>
<feature type="compositionally biased region" description="Acidic residues" evidence="1">
    <location>
        <begin position="86"/>
        <end position="105"/>
    </location>
</feature>
<proteinExistence type="predicted"/>
<feature type="transmembrane region" description="Helical" evidence="2">
    <location>
        <begin position="12"/>
        <end position="37"/>
    </location>
</feature>
<organism evidence="3">
    <name type="scientific">Ehrlichia ruminantium</name>
    <name type="common">heartwater rickettsia</name>
    <name type="synonym">Cowdria ruminantium</name>
    <dbReference type="NCBI Taxonomy" id="779"/>
    <lineage>
        <taxon>Bacteria</taxon>
        <taxon>Pseudomonadati</taxon>
        <taxon>Pseudomonadota</taxon>
        <taxon>Alphaproteobacteria</taxon>
        <taxon>Rickettsiales</taxon>
        <taxon>Anaplasmataceae</taxon>
        <taxon>Ehrlichia</taxon>
    </lineage>
</organism>
<protein>
    <submittedName>
        <fullName evidence="3">Hypothetical lipoprotein</fullName>
    </submittedName>
</protein>
<feature type="compositionally biased region" description="Polar residues" evidence="1">
    <location>
        <begin position="48"/>
        <end position="71"/>
    </location>
</feature>
<keyword evidence="2" id="KW-0472">Membrane</keyword>
<keyword evidence="2" id="KW-1133">Transmembrane helix</keyword>
<feature type="compositionally biased region" description="Basic and acidic residues" evidence="1">
    <location>
        <begin position="517"/>
        <end position="536"/>
    </location>
</feature>
<sequence>MIIYKEVLNMNIRMLMLIVFTVFIIMLVIASCIVYCCKKIYGREGRNTLTNSNLDGESEASSVSSKTIPSEESQERKDCAGVVGSSDDENVNSSDQDSESSPEGVDDMTYMEMEDVESKCGDQFLYNGQSDKRLQEDGVLTGNSLERWSKPFSGGIEKWDKFFSGDIEEWGKPFSDGIQRWDRPYRILNQYDSEGGVQKKRSYSTTNLLSEVEHFNSYLSPKRSVFPDSFCMGDNPRVGQYASDSFIGVGGLLDRSTFSQQYRIEVGFHGSLGKLNHSLGGNDFIVRPDKQNDFVFASADTGLLRNLSKHEDTKSTGCDMSDLAIRGINMRDTISDTSYKGLEGIISSEHSFLVGQDDTTGKPSDSCAQFSYSKKVSSTSTAVSDNNQTAISSRDLRLVIRSMISGNAGDQQLLSQMTSMNCENLFKLLSNVCLNVSLMFSNPRINMYLMFNDPMTSMSLIFSNPQVFREAIMYAGRAIVESGNRSVAMINARDKKVHANSKRLVVCDQAVRSVTGKKSDARHVKDADERSRRKEATPISRARLSLVTPAISHGQKISVASSKIGGIHDTNRVRESRKNESSVDCTVLPSVKHSIESEGRVIGQESTCLNTDKLKKKQGLSTTTYLFRDDECDISQIMVYHKAQGGMQIDPHDLLISAWNIESDRLDTLLSGIGDENLRSKVKHECMDAYSLMLNTIQRMDKQVMPVMIRDFAIQRGTTLYKRSKAGLIKECVYLLAKDMRVCDANPGDREFLICELENQVKSYMYSEYVTQVYESIQKEAITVAYKNVLIMAVSKMRLKYRAVHNMVTRYLEHGNHSQSSVFGTLMSKVINNDKWELDILKSIQKLASFFSDKMEKKAAVVVKEYLKNNMGEISDAIIISNVVKRVKKNKIYTPSERLPSYINVSCVMSDSRSSSIRSSI</sequence>
<feature type="region of interest" description="Disordered" evidence="1">
    <location>
        <begin position="517"/>
        <end position="537"/>
    </location>
</feature>
<dbReference type="AlphaFoldDB" id="Q93FS3"/>
<dbReference type="PROSITE" id="PS51257">
    <property type="entry name" value="PROKAR_LIPOPROTEIN"/>
    <property type="match status" value="1"/>
</dbReference>
<keyword evidence="2" id="KW-0812">Transmembrane</keyword>